<protein>
    <recommendedName>
        <fullName evidence="4">HTH La-type RNA-binding domain-containing protein</fullName>
    </recommendedName>
</protein>
<evidence type="ECO:0000259" key="4">
    <source>
        <dbReference type="PROSITE" id="PS50961"/>
    </source>
</evidence>
<dbReference type="GO" id="GO:0005829">
    <property type="term" value="C:cytosol"/>
    <property type="evidence" value="ECO:0007669"/>
    <property type="project" value="TreeGrafter"/>
</dbReference>
<dbReference type="PROSITE" id="PS50961">
    <property type="entry name" value="HTH_LA"/>
    <property type="match status" value="1"/>
</dbReference>
<feature type="region of interest" description="Disordered" evidence="3">
    <location>
        <begin position="1"/>
        <end position="574"/>
    </location>
</feature>
<dbReference type="SUPFAM" id="SSF46785">
    <property type="entry name" value="Winged helix' DNA-binding domain"/>
    <property type="match status" value="1"/>
</dbReference>
<feature type="compositionally biased region" description="Basic and acidic residues" evidence="3">
    <location>
        <begin position="787"/>
        <end position="799"/>
    </location>
</feature>
<dbReference type="InterPro" id="IPR045180">
    <property type="entry name" value="La_dom_prot"/>
</dbReference>
<dbReference type="InterPro" id="IPR006630">
    <property type="entry name" value="La_HTH"/>
</dbReference>
<dbReference type="GO" id="GO:0003723">
    <property type="term" value="F:RNA binding"/>
    <property type="evidence" value="ECO:0007669"/>
    <property type="project" value="UniProtKB-UniRule"/>
</dbReference>
<feature type="compositionally biased region" description="Polar residues" evidence="3">
    <location>
        <begin position="207"/>
        <end position="224"/>
    </location>
</feature>
<feature type="compositionally biased region" description="Basic and acidic residues" evidence="3">
    <location>
        <begin position="80"/>
        <end position="90"/>
    </location>
</feature>
<proteinExistence type="predicted"/>
<name>A0A0D7BL54_9AGAR</name>
<gene>
    <name evidence="5" type="ORF">CYLTODRAFT_487754</name>
</gene>
<dbReference type="CDD" id="cd07323">
    <property type="entry name" value="LAM"/>
    <property type="match status" value="1"/>
</dbReference>
<dbReference type="SMART" id="SM00715">
    <property type="entry name" value="LA"/>
    <property type="match status" value="1"/>
</dbReference>
<feature type="region of interest" description="Disordered" evidence="3">
    <location>
        <begin position="770"/>
        <end position="841"/>
    </location>
</feature>
<evidence type="ECO:0000256" key="3">
    <source>
        <dbReference type="SAM" id="MobiDB-lite"/>
    </source>
</evidence>
<dbReference type="PANTHER" id="PTHR22792">
    <property type="entry name" value="LUPUS LA PROTEIN-RELATED"/>
    <property type="match status" value="1"/>
</dbReference>
<dbReference type="EMBL" id="KN880462">
    <property type="protein sequence ID" value="KIY70869.1"/>
    <property type="molecule type" value="Genomic_DNA"/>
</dbReference>
<feature type="compositionally biased region" description="Gly residues" evidence="3">
    <location>
        <begin position="565"/>
        <end position="574"/>
    </location>
</feature>
<dbReference type="Proteomes" id="UP000054007">
    <property type="component" value="Unassembled WGS sequence"/>
</dbReference>
<dbReference type="Pfam" id="PF05383">
    <property type="entry name" value="La"/>
    <property type="match status" value="1"/>
</dbReference>
<dbReference type="GO" id="GO:0045727">
    <property type="term" value="P:positive regulation of translation"/>
    <property type="evidence" value="ECO:0007669"/>
    <property type="project" value="TreeGrafter"/>
</dbReference>
<dbReference type="InterPro" id="IPR036388">
    <property type="entry name" value="WH-like_DNA-bd_sf"/>
</dbReference>
<dbReference type="GO" id="GO:0010494">
    <property type="term" value="C:cytoplasmic stress granule"/>
    <property type="evidence" value="ECO:0007669"/>
    <property type="project" value="TreeGrafter"/>
</dbReference>
<dbReference type="Gene3D" id="1.10.10.10">
    <property type="entry name" value="Winged helix-like DNA-binding domain superfamily/Winged helix DNA-binding domain"/>
    <property type="match status" value="1"/>
</dbReference>
<reference evidence="5 6" key="1">
    <citation type="journal article" date="2015" name="Fungal Genet. Biol.">
        <title>Evolution of novel wood decay mechanisms in Agaricales revealed by the genome sequences of Fistulina hepatica and Cylindrobasidium torrendii.</title>
        <authorList>
            <person name="Floudas D."/>
            <person name="Held B.W."/>
            <person name="Riley R."/>
            <person name="Nagy L.G."/>
            <person name="Koehler G."/>
            <person name="Ransdell A.S."/>
            <person name="Younus H."/>
            <person name="Chow J."/>
            <person name="Chiniquy J."/>
            <person name="Lipzen A."/>
            <person name="Tritt A."/>
            <person name="Sun H."/>
            <person name="Haridas S."/>
            <person name="LaButti K."/>
            <person name="Ohm R.A."/>
            <person name="Kues U."/>
            <person name="Blanchette R.A."/>
            <person name="Grigoriev I.V."/>
            <person name="Minto R.E."/>
            <person name="Hibbett D.S."/>
        </authorList>
    </citation>
    <scope>NUCLEOTIDE SEQUENCE [LARGE SCALE GENOMIC DNA]</scope>
    <source>
        <strain evidence="5 6">FP15055 ss-10</strain>
    </source>
</reference>
<feature type="compositionally biased region" description="Acidic residues" evidence="3">
    <location>
        <begin position="800"/>
        <end position="826"/>
    </location>
</feature>
<organism evidence="5 6">
    <name type="scientific">Cylindrobasidium torrendii FP15055 ss-10</name>
    <dbReference type="NCBI Taxonomy" id="1314674"/>
    <lineage>
        <taxon>Eukaryota</taxon>
        <taxon>Fungi</taxon>
        <taxon>Dikarya</taxon>
        <taxon>Basidiomycota</taxon>
        <taxon>Agaricomycotina</taxon>
        <taxon>Agaricomycetes</taxon>
        <taxon>Agaricomycetidae</taxon>
        <taxon>Agaricales</taxon>
        <taxon>Marasmiineae</taxon>
        <taxon>Physalacriaceae</taxon>
        <taxon>Cylindrobasidium</taxon>
    </lineage>
</organism>
<evidence type="ECO:0000313" key="6">
    <source>
        <dbReference type="Proteomes" id="UP000054007"/>
    </source>
</evidence>
<dbReference type="InterPro" id="IPR036390">
    <property type="entry name" value="WH_DNA-bd_sf"/>
</dbReference>
<dbReference type="OrthoDB" id="340227at2759"/>
<sequence>MATTSRLSYADLAKKSIPARSPNDVQKTSPTPNAPSSAPLSTALSVPTSGVNTPSSVSAQPISAPSPPPDQPSLNGDAKTIWDIRKEQFSSRRQSGVRPSPPASSSTTSIPDGEDLPAVKQQRQPPPPSIARTVASDTESWPTPATAAPIHQAPATANPAEISGSARKSEKTKWVTIPPAELQAAADAVRRSQSRHNSASRAPRTAGPSNAGSTSGSRATSRVQSRTGSPRLPRGRRLPDDIEPSSSSLSPPVEFSYTQRNTYAPPPIYNGGGSPSNGYLPPPGHFPPYHQHPAYNYTAQAPPPNPYLYWNGYAPTPPPGSESHTPEFGYPYAHPPLPYVPPPPQNPEQTSTENSAPLPALKPPPPEVSEPVTGPALERTQEKQADTSVTFGSIDGPAHPPTPPPEATSVADTEKALGQLSVDDQKDTSEPKWEFGSTKAASGKARPQPALFIPGQPFQPNGYYPPTSGLPASDASSPANRDDPDMTVRDFGYGFGNASGTGNAVNLAREEQGRRERQRELERENGDVQQEPALSSPSDSRPPFYGPPRGRRGGGFFNDRRPPRGRGGGYRGGRGMRGGFNRGGFSPTQQPYVPPFIGGDGRVPFGETTYYGVPPMFPPPFPVGAGYYGYDGAYRPAEMAMMPPPPALNGLPAASPTTPNQPPLPVPVTKLSFPLDNTRYLVLGQIEYYLSSQNLAQDLFLRRNMDSEGWITFALLASFNRVKQLTNGENAALVHEVMSLSSTVEINAAGDSVRTHEWRSFVLPTASSSQAVSPAAEVKPDSSPAVEEAHQQEQQHTEAEAEADTEADIEAEGDGEDAEEEEEEIEFVLGTDAGYVQRPVS</sequence>
<keyword evidence="6" id="KW-1185">Reference proteome</keyword>
<keyword evidence="1 2" id="KW-0694">RNA-binding</keyword>
<accession>A0A0D7BL54</accession>
<feature type="compositionally biased region" description="Basic and acidic residues" evidence="3">
    <location>
        <begin position="423"/>
        <end position="433"/>
    </location>
</feature>
<dbReference type="AlphaFoldDB" id="A0A0D7BL54"/>
<dbReference type="STRING" id="1314674.A0A0D7BL54"/>
<feature type="compositionally biased region" description="Pro residues" evidence="3">
    <location>
        <begin position="333"/>
        <end position="346"/>
    </location>
</feature>
<evidence type="ECO:0000256" key="1">
    <source>
        <dbReference type="ARBA" id="ARBA00022884"/>
    </source>
</evidence>
<evidence type="ECO:0000256" key="2">
    <source>
        <dbReference type="PROSITE-ProRule" id="PRU00332"/>
    </source>
</evidence>
<dbReference type="PANTHER" id="PTHR22792:SF132">
    <property type="entry name" value="LA-RELATED PROTEIN 1"/>
    <property type="match status" value="1"/>
</dbReference>
<feature type="compositionally biased region" description="Basic and acidic residues" evidence="3">
    <location>
        <begin position="508"/>
        <end position="526"/>
    </location>
</feature>
<evidence type="ECO:0000313" key="5">
    <source>
        <dbReference type="EMBL" id="KIY70869.1"/>
    </source>
</evidence>
<feature type="domain" description="HTH La-type RNA-binding" evidence="4">
    <location>
        <begin position="672"/>
        <end position="765"/>
    </location>
</feature>
<feature type="compositionally biased region" description="Low complexity" evidence="3">
    <location>
        <begin position="54"/>
        <end position="63"/>
    </location>
</feature>
<feature type="compositionally biased region" description="Low complexity" evidence="3">
    <location>
        <begin position="28"/>
        <end position="47"/>
    </location>
</feature>